<dbReference type="InParanoid" id="A0LS38"/>
<gene>
    <name evidence="1" type="ordered locus">Acel_0474</name>
</gene>
<accession>A0LS38</accession>
<organism evidence="1 2">
    <name type="scientific">Acidothermus cellulolyticus (strain ATCC 43068 / DSM 8971 / 11B)</name>
    <dbReference type="NCBI Taxonomy" id="351607"/>
    <lineage>
        <taxon>Bacteria</taxon>
        <taxon>Bacillati</taxon>
        <taxon>Actinomycetota</taxon>
        <taxon>Actinomycetes</taxon>
        <taxon>Acidothermales</taxon>
        <taxon>Acidothermaceae</taxon>
        <taxon>Acidothermus</taxon>
    </lineage>
</organism>
<keyword evidence="2" id="KW-1185">Reference proteome</keyword>
<dbReference type="HOGENOM" id="CLU_1763997_0_0_11"/>
<proteinExistence type="predicted"/>
<evidence type="ECO:0000313" key="1">
    <source>
        <dbReference type="EMBL" id="ABK52248.1"/>
    </source>
</evidence>
<protein>
    <submittedName>
        <fullName evidence="1">Uncharacterized protein</fullName>
    </submittedName>
</protein>
<dbReference type="STRING" id="351607.Acel_0474"/>
<evidence type="ECO:0000313" key="2">
    <source>
        <dbReference type="Proteomes" id="UP000008221"/>
    </source>
</evidence>
<dbReference type="Proteomes" id="UP000008221">
    <property type="component" value="Chromosome"/>
</dbReference>
<dbReference type="RefSeq" id="WP_011719311.1">
    <property type="nucleotide sequence ID" value="NC_008578.1"/>
</dbReference>
<sequence length="147" mass="15906">MEHVVFFPAPDRSPAFRRFPDLDQALRFVEHLRNVENVTEASVYALTEVPLSFRAWYRVEVPSTHESNGFGPQIPSEPRTVAEAIEAMGSATGIVVPDEPLGVPPVAPVTPSPVAVAPPAATQPVVEPNQEIAPAENGRRGLGFFAR</sequence>
<dbReference type="AlphaFoldDB" id="A0LS38"/>
<name>A0LS38_ACIC1</name>
<dbReference type="EMBL" id="CP000481">
    <property type="protein sequence ID" value="ABK52248.1"/>
    <property type="molecule type" value="Genomic_DNA"/>
</dbReference>
<reference evidence="1 2" key="1">
    <citation type="journal article" date="2009" name="Genome Res.">
        <title>Complete genome of the cellulolytic thermophile Acidothermus cellulolyticus 11B provides insights into its ecophysiological and evolutionary adaptations.</title>
        <authorList>
            <person name="Barabote R.D."/>
            <person name="Xie G."/>
            <person name="Leu D.H."/>
            <person name="Normand P."/>
            <person name="Necsulea A."/>
            <person name="Daubin V."/>
            <person name="Medigue C."/>
            <person name="Adney W.S."/>
            <person name="Xu X.C."/>
            <person name="Lapidus A."/>
            <person name="Parales R.E."/>
            <person name="Detter C."/>
            <person name="Pujic P."/>
            <person name="Bruce D."/>
            <person name="Lavire C."/>
            <person name="Challacombe J.F."/>
            <person name="Brettin T.S."/>
            <person name="Berry A.M."/>
        </authorList>
    </citation>
    <scope>NUCLEOTIDE SEQUENCE [LARGE SCALE GENOMIC DNA]</scope>
    <source>
        <strain evidence="2">ATCC 43068 / DSM 8971 / 11B</strain>
    </source>
</reference>
<dbReference type="KEGG" id="ace:Acel_0474"/>